<proteinExistence type="predicted"/>
<dbReference type="InterPro" id="IPR008995">
    <property type="entry name" value="Mo/tungstate-bd_C_term_dom"/>
</dbReference>
<dbReference type="RefSeq" id="WP_090260158.1">
    <property type="nucleotide sequence ID" value="NZ_FNDS01000001.1"/>
</dbReference>
<dbReference type="Gene3D" id="3.40.50.300">
    <property type="entry name" value="P-loop containing nucleotide triphosphate hydrolases"/>
    <property type="match status" value="1"/>
</dbReference>
<evidence type="ECO:0000256" key="4">
    <source>
        <dbReference type="ARBA" id="ARBA00022741"/>
    </source>
</evidence>
<evidence type="ECO:0000256" key="1">
    <source>
        <dbReference type="ARBA" id="ARBA00022448"/>
    </source>
</evidence>
<keyword evidence="4" id="KW-0547">Nucleotide-binding</keyword>
<dbReference type="EMBL" id="FNDS01000001">
    <property type="protein sequence ID" value="SDH39147.1"/>
    <property type="molecule type" value="Genomic_DNA"/>
</dbReference>
<reference evidence="10" key="1">
    <citation type="submission" date="2016-10" db="EMBL/GenBank/DDBJ databases">
        <authorList>
            <person name="Varghese N."/>
            <person name="Submissions S."/>
        </authorList>
    </citation>
    <scope>NUCLEOTIDE SEQUENCE [LARGE SCALE GENOMIC DNA]</scope>
    <source>
        <strain evidence="10">CCM 7469</strain>
    </source>
</reference>
<sequence>MHDSAVLGTPLRVQDMHKRFGQFAALDGVSLAVDAGELVCLLGPSGCGKTTLLRCIAGLERQDRGIIHLGARDVSGLPPQARDYGILFQSYALFPNLTVAQNIAYGLTAASRDEARRRVAEMLDLVGLAGSEKKYPGQLSGGQQQRVAMARALAPAPSLLLLDEPMSALDARVREHLCGELRALQKRLGITTLMVTHNQDEAMLMADRIAVMNHGKLEQYGSAQDIYRAPATPFVAEFVGQGNWLPFERGADGLARVGGLSLRLHGERANASRGRLFCRPEAIGINPVVQQDNLFRAQVREITFLGNRCRMRFELNELPGHALLAELAPEQMPRLGSADIWVSLPPQNLQVFA</sequence>
<name>A0A1G8C0Z5_9PSED</name>
<dbReference type="InterPro" id="IPR003439">
    <property type="entry name" value="ABC_transporter-like_ATP-bd"/>
</dbReference>
<dbReference type="PANTHER" id="PTHR42781:SF5">
    <property type="entry name" value="PUTRESCINE TRANSPORT ATP-BINDING PROTEIN POTG"/>
    <property type="match status" value="1"/>
</dbReference>
<dbReference type="GO" id="GO:0022857">
    <property type="term" value="F:transmembrane transporter activity"/>
    <property type="evidence" value="ECO:0007669"/>
    <property type="project" value="InterPro"/>
</dbReference>
<evidence type="ECO:0000256" key="6">
    <source>
        <dbReference type="ARBA" id="ARBA00022967"/>
    </source>
</evidence>
<dbReference type="PANTHER" id="PTHR42781">
    <property type="entry name" value="SPERMIDINE/PUTRESCINE IMPORT ATP-BINDING PROTEIN POTA"/>
    <property type="match status" value="1"/>
</dbReference>
<evidence type="ECO:0000256" key="7">
    <source>
        <dbReference type="ARBA" id="ARBA00023136"/>
    </source>
</evidence>
<dbReference type="InterPro" id="IPR027417">
    <property type="entry name" value="P-loop_NTPase"/>
</dbReference>
<dbReference type="GO" id="GO:0005524">
    <property type="term" value="F:ATP binding"/>
    <property type="evidence" value="ECO:0007669"/>
    <property type="project" value="UniProtKB-KW"/>
</dbReference>
<feature type="domain" description="ABC transporter" evidence="8">
    <location>
        <begin position="11"/>
        <end position="239"/>
    </location>
</feature>
<keyword evidence="6" id="KW-1278">Translocase</keyword>
<keyword evidence="5 9" id="KW-0067">ATP-binding</keyword>
<keyword evidence="2" id="KW-1003">Cell membrane</keyword>
<evidence type="ECO:0000256" key="3">
    <source>
        <dbReference type="ARBA" id="ARBA00022519"/>
    </source>
</evidence>
<dbReference type="InterPro" id="IPR017666">
    <property type="entry name" value="AminoethylPonate_ABC_PhnT2"/>
</dbReference>
<dbReference type="STRING" id="428992.SAMN05216272_101335"/>
<dbReference type="InterPro" id="IPR017871">
    <property type="entry name" value="ABC_transporter-like_CS"/>
</dbReference>
<dbReference type="NCBIfam" id="TIGR03265">
    <property type="entry name" value="PhnT2"/>
    <property type="match status" value="1"/>
</dbReference>
<dbReference type="Proteomes" id="UP000199636">
    <property type="component" value="Unassembled WGS sequence"/>
</dbReference>
<dbReference type="SUPFAM" id="SSF50331">
    <property type="entry name" value="MOP-like"/>
    <property type="match status" value="1"/>
</dbReference>
<dbReference type="Pfam" id="PF00005">
    <property type="entry name" value="ABC_tran"/>
    <property type="match status" value="1"/>
</dbReference>
<dbReference type="AlphaFoldDB" id="A0A1G8C0Z5"/>
<accession>A0A1G8C0Z5</accession>
<dbReference type="InterPro" id="IPR013611">
    <property type="entry name" value="Transp-assoc_OB_typ2"/>
</dbReference>
<gene>
    <name evidence="9" type="ORF">SAMN05216272_101335</name>
</gene>
<evidence type="ECO:0000256" key="5">
    <source>
        <dbReference type="ARBA" id="ARBA00022840"/>
    </source>
</evidence>
<evidence type="ECO:0000259" key="8">
    <source>
        <dbReference type="PROSITE" id="PS50893"/>
    </source>
</evidence>
<dbReference type="PROSITE" id="PS00211">
    <property type="entry name" value="ABC_TRANSPORTER_1"/>
    <property type="match status" value="1"/>
</dbReference>
<evidence type="ECO:0000256" key="2">
    <source>
        <dbReference type="ARBA" id="ARBA00022475"/>
    </source>
</evidence>
<dbReference type="GO" id="GO:0015697">
    <property type="term" value="P:quaternary ammonium group transport"/>
    <property type="evidence" value="ECO:0007669"/>
    <property type="project" value="UniProtKB-ARBA"/>
</dbReference>
<dbReference type="PROSITE" id="PS50893">
    <property type="entry name" value="ABC_TRANSPORTER_2"/>
    <property type="match status" value="1"/>
</dbReference>
<dbReference type="OrthoDB" id="9802264at2"/>
<keyword evidence="7" id="KW-0472">Membrane</keyword>
<dbReference type="InterPro" id="IPR050093">
    <property type="entry name" value="ABC_SmlMolc_Importer"/>
</dbReference>
<dbReference type="Pfam" id="PF08402">
    <property type="entry name" value="TOBE_2"/>
    <property type="match status" value="1"/>
</dbReference>
<dbReference type="GO" id="GO:0043190">
    <property type="term" value="C:ATP-binding cassette (ABC) transporter complex"/>
    <property type="evidence" value="ECO:0007669"/>
    <property type="project" value="InterPro"/>
</dbReference>
<dbReference type="SUPFAM" id="SSF52540">
    <property type="entry name" value="P-loop containing nucleoside triphosphate hydrolases"/>
    <property type="match status" value="1"/>
</dbReference>
<keyword evidence="10" id="KW-1185">Reference proteome</keyword>
<evidence type="ECO:0000313" key="9">
    <source>
        <dbReference type="EMBL" id="SDH39147.1"/>
    </source>
</evidence>
<dbReference type="InterPro" id="IPR003593">
    <property type="entry name" value="AAA+_ATPase"/>
</dbReference>
<protein>
    <submittedName>
        <fullName evidence="9">Iron(III) transport system ATP-binding protein</fullName>
    </submittedName>
</protein>
<keyword evidence="1" id="KW-0813">Transport</keyword>
<keyword evidence="3" id="KW-0997">Cell inner membrane</keyword>
<dbReference type="SMART" id="SM00382">
    <property type="entry name" value="AAA"/>
    <property type="match status" value="1"/>
</dbReference>
<organism evidence="9 10">
    <name type="scientific">Pseudomonas panipatensis</name>
    <dbReference type="NCBI Taxonomy" id="428992"/>
    <lineage>
        <taxon>Bacteria</taxon>
        <taxon>Pseudomonadati</taxon>
        <taxon>Pseudomonadota</taxon>
        <taxon>Gammaproteobacteria</taxon>
        <taxon>Pseudomonadales</taxon>
        <taxon>Pseudomonadaceae</taxon>
        <taxon>Pseudomonas</taxon>
    </lineage>
</organism>
<dbReference type="GO" id="GO:0016887">
    <property type="term" value="F:ATP hydrolysis activity"/>
    <property type="evidence" value="ECO:0007669"/>
    <property type="project" value="InterPro"/>
</dbReference>
<dbReference type="FunFam" id="3.40.50.300:FF:000425">
    <property type="entry name" value="Probable ABC transporter, ATP-binding subunit"/>
    <property type="match status" value="1"/>
</dbReference>
<evidence type="ECO:0000313" key="10">
    <source>
        <dbReference type="Proteomes" id="UP000199636"/>
    </source>
</evidence>